<dbReference type="GO" id="GO:0016020">
    <property type="term" value="C:membrane"/>
    <property type="evidence" value="ECO:0007669"/>
    <property type="project" value="InterPro"/>
</dbReference>
<evidence type="ECO:0000313" key="3">
    <source>
        <dbReference type="Proteomes" id="UP000199481"/>
    </source>
</evidence>
<dbReference type="Pfam" id="PF05975">
    <property type="entry name" value="EcsB"/>
    <property type="match status" value="1"/>
</dbReference>
<evidence type="ECO:0000313" key="2">
    <source>
        <dbReference type="EMBL" id="SDQ50017.1"/>
    </source>
</evidence>
<feature type="transmembrane region" description="Helical" evidence="1">
    <location>
        <begin position="352"/>
        <end position="371"/>
    </location>
</feature>
<keyword evidence="1" id="KW-0812">Transmembrane</keyword>
<gene>
    <name evidence="2" type="ORF">SAMN04487752_2541</name>
</gene>
<reference evidence="3" key="1">
    <citation type="submission" date="2016-10" db="EMBL/GenBank/DDBJ databases">
        <authorList>
            <person name="Varghese N."/>
            <person name="Submissions S."/>
        </authorList>
    </citation>
    <scope>NUCLEOTIDE SEQUENCE [LARGE SCALE GENOMIC DNA]</scope>
    <source>
        <strain evidence="3">MPL-11</strain>
    </source>
</reference>
<protein>
    <submittedName>
        <fullName evidence="2">ABC-2 type transport system permease protein</fullName>
    </submittedName>
</protein>
<feature type="transmembrane region" description="Helical" evidence="1">
    <location>
        <begin position="106"/>
        <end position="132"/>
    </location>
</feature>
<organism evidence="2 3">
    <name type="scientific">Carnobacterium viridans</name>
    <dbReference type="NCBI Taxonomy" id="174587"/>
    <lineage>
        <taxon>Bacteria</taxon>
        <taxon>Bacillati</taxon>
        <taxon>Bacillota</taxon>
        <taxon>Bacilli</taxon>
        <taxon>Lactobacillales</taxon>
        <taxon>Carnobacteriaceae</taxon>
        <taxon>Carnobacterium</taxon>
    </lineage>
</organism>
<dbReference type="InterPro" id="IPR010288">
    <property type="entry name" value="EcsB_ABC"/>
</dbReference>
<dbReference type="PIRSF" id="PIRSF037259">
    <property type="entry name" value="EcsB_ABC"/>
    <property type="match status" value="1"/>
</dbReference>
<dbReference type="AlphaFoldDB" id="A0A1H1BDM9"/>
<sequence length="408" mass="47071">MMIEIWKQRVKQHQKKMMKYLKYIFNDHFVIVCLFLVGAMGYAYSNYLKTLTSYDVKGQLIGAVVFTGILSVGKLATLIQPADAVFMLPKEKAMEEYFKQAKWRSLWLPSFVILVAVAVLMPLLVAMSGFAFSDIFYFVTMLIILKETDLNAQVLNLKTKETSDWIKTRFLLFGIYLIVSSLALFIHPIVGLVGAVVVAVSYRFLANQKNVALTYQWEKMIKDETNRMKRIYQFINLFTDIPALKGFVKRRAYLDVFLNPIQKKHKNVFYYLYARAFVRGTEYSGLYIRLVVIAMLLSALGQSFILSLFLTVIFLYLTGFQLLPLYFHFDNLSLTVLYPVKINNKLQAIKKLMLILMMIEGLLIIGVSVFYLSFIEVLIIGVSAIAFNLGFCQFYLPSRINKMIKLQH</sequence>
<dbReference type="EMBL" id="FNJW01000008">
    <property type="protein sequence ID" value="SDQ50017.1"/>
    <property type="molecule type" value="Genomic_DNA"/>
</dbReference>
<keyword evidence="1" id="KW-0472">Membrane</keyword>
<proteinExistence type="predicted"/>
<feature type="transmembrane region" description="Helical" evidence="1">
    <location>
        <begin position="20"/>
        <end position="44"/>
    </location>
</feature>
<evidence type="ECO:0000256" key="1">
    <source>
        <dbReference type="SAM" id="Phobius"/>
    </source>
</evidence>
<dbReference type="RefSeq" id="WP_089978375.1">
    <property type="nucleotide sequence ID" value="NZ_CP084916.1"/>
</dbReference>
<dbReference type="Proteomes" id="UP000199481">
    <property type="component" value="Unassembled WGS sequence"/>
</dbReference>
<keyword evidence="3" id="KW-1185">Reference proteome</keyword>
<feature type="transmembrane region" description="Helical" evidence="1">
    <location>
        <begin position="377"/>
        <end position="396"/>
    </location>
</feature>
<accession>A0A1H1BDM9</accession>
<name>A0A1H1BDM9_9LACT</name>
<feature type="transmembrane region" description="Helical" evidence="1">
    <location>
        <begin position="286"/>
        <end position="317"/>
    </location>
</feature>
<keyword evidence="1" id="KW-1133">Transmembrane helix</keyword>
<dbReference type="OrthoDB" id="2447941at2"/>
<feature type="transmembrane region" description="Helical" evidence="1">
    <location>
        <begin position="170"/>
        <end position="200"/>
    </location>
</feature>
<feature type="transmembrane region" description="Helical" evidence="1">
    <location>
        <begin position="64"/>
        <end position="86"/>
    </location>
</feature>